<feature type="transmembrane region" description="Helical" evidence="5">
    <location>
        <begin position="14"/>
        <end position="30"/>
    </location>
</feature>
<feature type="transmembrane region" description="Helical" evidence="5">
    <location>
        <begin position="267"/>
        <end position="286"/>
    </location>
</feature>
<feature type="transmembrane region" description="Helical" evidence="5">
    <location>
        <begin position="398"/>
        <end position="418"/>
    </location>
</feature>
<dbReference type="GO" id="GO:0005886">
    <property type="term" value="C:plasma membrane"/>
    <property type="evidence" value="ECO:0007669"/>
    <property type="project" value="UniProtKB-SubCell"/>
</dbReference>
<dbReference type="InterPro" id="IPR010096">
    <property type="entry name" value="NADH-Q_OxRdtase_suN/2"/>
</dbReference>
<feature type="transmembrane region" description="Helical" evidence="5">
    <location>
        <begin position="356"/>
        <end position="378"/>
    </location>
</feature>
<keyword evidence="5" id="KW-1278">Translocase</keyword>
<feature type="transmembrane region" description="Helical" evidence="5">
    <location>
        <begin position="293"/>
        <end position="312"/>
    </location>
</feature>
<feature type="domain" description="NADH:quinone oxidoreductase/Mrp antiporter transmembrane" evidence="7">
    <location>
        <begin position="122"/>
        <end position="411"/>
    </location>
</feature>
<evidence type="ECO:0000256" key="3">
    <source>
        <dbReference type="ARBA" id="ARBA00022989"/>
    </source>
</evidence>
<feature type="transmembrane region" description="Helical" evidence="5">
    <location>
        <begin position="37"/>
        <end position="56"/>
    </location>
</feature>
<comment type="subcellular location">
    <subcellularLocation>
        <location evidence="5">Cell membrane</location>
        <topology evidence="5">Multi-pass membrane protein</topology>
    </subcellularLocation>
    <subcellularLocation>
        <location evidence="1">Endomembrane system</location>
        <topology evidence="1">Multi-pass membrane protein</topology>
    </subcellularLocation>
    <subcellularLocation>
        <location evidence="6">Membrane</location>
        <topology evidence="6">Multi-pass membrane protein</topology>
    </subcellularLocation>
</comment>
<evidence type="ECO:0000256" key="1">
    <source>
        <dbReference type="ARBA" id="ARBA00004127"/>
    </source>
</evidence>
<gene>
    <name evidence="5" type="primary">nuoN</name>
    <name evidence="8" type="ORF">FHU39_002048</name>
</gene>
<evidence type="ECO:0000256" key="5">
    <source>
        <dbReference type="HAMAP-Rule" id="MF_00445"/>
    </source>
</evidence>
<sequence>MTAHEDPAAFAPELILLVGAVVALLTGSFVRQERQWSAQLVAAVALAGSLVAGATAGASGQTLYAGSYAIDAATFAARLIVPAAALLVLGLSAGRVRGSARESEFAVLVLLASLGTILLAGSTDLLLLAVAYLLASIPLYALAGWARDPAGAEGALKTYLFGVLLGIVMFLGIAVLFGLAGSTSYADLAQRLPGAPPAALALGAVAVFAGLLFKAGAVPVHFWVPDAVQGATTGAGAFLTTVPKIGALLALYRFVLVLPDDAINWRLLLALLAAASMTLGNLAAFRQDDPARLLAYSTISQVGYLLMVVVVADPVAGSAPLAALILYLAAYAAANLGAFAVIAARPGPSTLTDYRGLARQSPALAGVLVVSLLALVGTPPTGVFTGKLTVFAATWDGGWAWLVVIAAVNTVASLYYYLRWIAPAFARPDPATGPAAGPSVPGSPREALAWPARCVIAAAVTTGCLALLIGIVADGVLDIGSAAIKW</sequence>
<evidence type="ECO:0000313" key="9">
    <source>
        <dbReference type="Proteomes" id="UP000559182"/>
    </source>
</evidence>
<evidence type="ECO:0000256" key="6">
    <source>
        <dbReference type="RuleBase" id="RU000320"/>
    </source>
</evidence>
<accession>A0A839N7S5</accession>
<reference evidence="8 9" key="1">
    <citation type="submission" date="2020-08" db="EMBL/GenBank/DDBJ databases">
        <title>Sequencing the genomes of 1000 actinobacteria strains.</title>
        <authorList>
            <person name="Klenk H.-P."/>
        </authorList>
    </citation>
    <scope>NUCLEOTIDE SEQUENCE [LARGE SCALE GENOMIC DNA]</scope>
    <source>
        <strain evidence="8 9">DSM 105369</strain>
    </source>
</reference>
<keyword evidence="5" id="KW-0874">Quinone</keyword>
<feature type="transmembrane region" description="Helical" evidence="5">
    <location>
        <begin position="103"/>
        <end position="120"/>
    </location>
</feature>
<proteinExistence type="inferred from homology"/>
<evidence type="ECO:0000256" key="2">
    <source>
        <dbReference type="ARBA" id="ARBA00022692"/>
    </source>
</evidence>
<dbReference type="AlphaFoldDB" id="A0A839N7S5"/>
<dbReference type="GO" id="GO:0008137">
    <property type="term" value="F:NADH dehydrogenase (ubiquinone) activity"/>
    <property type="evidence" value="ECO:0007669"/>
    <property type="project" value="InterPro"/>
</dbReference>
<comment type="catalytic activity">
    <reaction evidence="5">
        <text>a quinone + NADH + 5 H(+)(in) = a quinol + NAD(+) + 4 H(+)(out)</text>
        <dbReference type="Rhea" id="RHEA:57888"/>
        <dbReference type="ChEBI" id="CHEBI:15378"/>
        <dbReference type="ChEBI" id="CHEBI:24646"/>
        <dbReference type="ChEBI" id="CHEBI:57540"/>
        <dbReference type="ChEBI" id="CHEBI:57945"/>
        <dbReference type="ChEBI" id="CHEBI:132124"/>
    </reaction>
</comment>
<feature type="transmembrane region" description="Helical" evidence="5">
    <location>
        <begin position="200"/>
        <end position="224"/>
    </location>
</feature>
<keyword evidence="5" id="KW-0813">Transport</keyword>
<feature type="transmembrane region" description="Helical" evidence="5">
    <location>
        <begin position="68"/>
        <end position="91"/>
    </location>
</feature>
<feature type="transmembrane region" description="Helical" evidence="5">
    <location>
        <begin position="126"/>
        <end position="146"/>
    </location>
</feature>
<dbReference type="GO" id="GO:0042773">
    <property type="term" value="P:ATP synthesis coupled electron transport"/>
    <property type="evidence" value="ECO:0007669"/>
    <property type="project" value="InterPro"/>
</dbReference>
<comment type="similarity">
    <text evidence="5">Belongs to the complex I subunit 2 family.</text>
</comment>
<feature type="transmembrane region" description="Helical" evidence="5">
    <location>
        <begin position="454"/>
        <end position="473"/>
    </location>
</feature>
<keyword evidence="4 5" id="KW-0472">Membrane</keyword>
<keyword evidence="5" id="KW-1003">Cell membrane</keyword>
<dbReference type="EMBL" id="JACHVQ010000001">
    <property type="protein sequence ID" value="MBB2892064.1"/>
    <property type="molecule type" value="Genomic_DNA"/>
</dbReference>
<name>A0A839N7S5_9MICO</name>
<keyword evidence="5" id="KW-0520">NAD</keyword>
<comment type="function">
    <text evidence="5">NDH-1 shuttles electrons from NADH, via FMN and iron-sulfur (Fe-S) centers, to quinones in the respiratory chain. The immediate electron acceptor for the enzyme in this species is believed to be a menaquinone. Couples the redox reaction to proton translocation (for every two electrons transferred, four hydrogen ions are translocated across the cytoplasmic membrane), and thus conserves the redox energy in a proton gradient.</text>
</comment>
<feature type="transmembrane region" description="Helical" evidence="5">
    <location>
        <begin position="158"/>
        <end position="180"/>
    </location>
</feature>
<keyword evidence="3 5" id="KW-1133">Transmembrane helix</keyword>
<organism evidence="8 9">
    <name type="scientific">Flexivirga oryzae</name>
    <dbReference type="NCBI Taxonomy" id="1794944"/>
    <lineage>
        <taxon>Bacteria</taxon>
        <taxon>Bacillati</taxon>
        <taxon>Actinomycetota</taxon>
        <taxon>Actinomycetes</taxon>
        <taxon>Micrococcales</taxon>
        <taxon>Dermacoccaceae</taxon>
        <taxon>Flexivirga</taxon>
    </lineage>
</organism>
<protein>
    <recommendedName>
        <fullName evidence="5">NADH-quinone oxidoreductase subunit N</fullName>
        <ecNumber evidence="5">7.1.1.-</ecNumber>
    </recommendedName>
    <alternativeName>
        <fullName evidence="5">NADH dehydrogenase I subunit N</fullName>
    </alternativeName>
    <alternativeName>
        <fullName evidence="5">NDH-1 subunit N</fullName>
    </alternativeName>
</protein>
<feature type="transmembrane region" description="Helical" evidence="5">
    <location>
        <begin position="324"/>
        <end position="344"/>
    </location>
</feature>
<dbReference type="GO" id="GO:0050136">
    <property type="term" value="F:NADH dehydrogenase (quinone) (non-electrogenic) activity"/>
    <property type="evidence" value="ECO:0007669"/>
    <property type="project" value="UniProtKB-UniRule"/>
</dbReference>
<keyword evidence="2 5" id="KW-0812">Transmembrane</keyword>
<feature type="transmembrane region" description="Helical" evidence="5">
    <location>
        <begin position="236"/>
        <end position="255"/>
    </location>
</feature>
<evidence type="ECO:0000256" key="4">
    <source>
        <dbReference type="ARBA" id="ARBA00023136"/>
    </source>
</evidence>
<dbReference type="EC" id="7.1.1.-" evidence="5"/>
<dbReference type="PANTHER" id="PTHR22773">
    <property type="entry name" value="NADH DEHYDROGENASE"/>
    <property type="match status" value="1"/>
</dbReference>
<evidence type="ECO:0000259" key="7">
    <source>
        <dbReference type="Pfam" id="PF00361"/>
    </source>
</evidence>
<evidence type="ECO:0000313" key="8">
    <source>
        <dbReference type="EMBL" id="MBB2892064.1"/>
    </source>
</evidence>
<dbReference type="Pfam" id="PF00361">
    <property type="entry name" value="Proton_antipo_M"/>
    <property type="match status" value="1"/>
</dbReference>
<dbReference type="HAMAP" id="MF_00445">
    <property type="entry name" value="NDH1_NuoN_1"/>
    <property type="match status" value="1"/>
</dbReference>
<comment type="subunit">
    <text evidence="5">NDH-1 is composed of 14 different subunits. Subunits NuoA, H, J, K, L, M, N constitute the membrane sector of the complex.</text>
</comment>
<dbReference type="Proteomes" id="UP000559182">
    <property type="component" value="Unassembled WGS sequence"/>
</dbReference>
<keyword evidence="9" id="KW-1185">Reference proteome</keyword>
<comment type="caution">
    <text evidence="8">The sequence shown here is derived from an EMBL/GenBank/DDBJ whole genome shotgun (WGS) entry which is preliminary data.</text>
</comment>
<dbReference type="GO" id="GO:0048038">
    <property type="term" value="F:quinone binding"/>
    <property type="evidence" value="ECO:0007669"/>
    <property type="project" value="UniProtKB-KW"/>
</dbReference>
<dbReference type="RefSeq" id="WP_183320236.1">
    <property type="nucleotide sequence ID" value="NZ_JACHVQ010000001.1"/>
</dbReference>
<dbReference type="GO" id="GO:0012505">
    <property type="term" value="C:endomembrane system"/>
    <property type="evidence" value="ECO:0007669"/>
    <property type="project" value="UniProtKB-SubCell"/>
</dbReference>
<dbReference type="InterPro" id="IPR001750">
    <property type="entry name" value="ND/Mrp_TM"/>
</dbReference>